<feature type="transmembrane region" description="Helical" evidence="5">
    <location>
        <begin position="21"/>
        <end position="42"/>
    </location>
</feature>
<accession>A0ABV9GQD2</accession>
<feature type="transmembrane region" description="Helical" evidence="5">
    <location>
        <begin position="109"/>
        <end position="129"/>
    </location>
</feature>
<sequence length="913" mass="105286">MNVRHFPNLKQINRMKRKFSWILYALVALIILFIVVGAAVHFLTNYIWMDTLGFQGVFTTIFLTKVSLACLGFLLYGGALFITLFWIWRTYVKTPETEHFPRFFFSSKLVIAFIALVSMVVGLFGSGMAQGFGWERLLKFLHQSSFGKTDPFFHFDISFYLFNLPFLEYIVNLLFGLSLFLLILELAAYSLFSLFLKNRSARIHLGITFGFVGLFLACRHMLAPFESLLTNQVNAFQKSAVYGLGYTDHLINIPKSYVLAGFSVIATAWILVALAKRSFRGLVYPIAIYVGLGILGLLTSVCVQQFIVSPNEFSKEKPYLKHNLEFTRTAYQLNEIKEKQHPGNFSLTKDMLDQNKKTVDSIRINDARPLLSVYNQLQTFRTYYEFKDVDVDRYKVDGDYEQVFLGTRELSTKDLPSQAHTWVNRKLRYTHGYGVSMSHVNQVTEEGQPKYMVKNLPPEGSVKVKRPQIYFGEATYDSVIVGSKVKEFDYPAGDKNKNSTYQARAGIPMTAINRLLFAWKEKDPRILVSDQITANSQLLETRNIIDRLKRIAPFLTYDKDPYMVVRDNGNLEWLVDAYVTESRYPYAEPYNQDKNYIRNPVKVAIDAYTGKVTFYVIDPDDPLLKTYERIFPDLFTNKVPQDLSAHFRYPTTLFTIQASMYGTYHMSDLEVFYNREDYWQFPTEKYFDDDITMEPYYITMKLPDEDKEEFILMMPYAPKNKQNMISWIGVRNDGDHYGEKLVYRFPKQKNIYGPQQIENRINQDSDISRELNLWSQGGSKVIRGNLLVIPIEDTLLYVEPIYIESSNKTSLPEVKRIVVSYGDHIVMEPTLEQSLNKLLELIDPGQAKHEPSGEKENGQKEGKPENQEQPTSGAQAKLKALADLFAEYKEAISQGQWEKSGKIMQEIDAMLGK</sequence>
<name>A0ABV9GQD2_9BACL</name>
<feature type="transmembrane region" description="Helical" evidence="5">
    <location>
        <begin position="203"/>
        <end position="222"/>
    </location>
</feature>
<keyword evidence="4 5" id="KW-0472">Membrane</keyword>
<reference evidence="8" key="1">
    <citation type="journal article" date="2019" name="Int. J. Syst. Evol. Microbiol.">
        <title>The Global Catalogue of Microorganisms (GCM) 10K type strain sequencing project: providing services to taxonomists for standard genome sequencing and annotation.</title>
        <authorList>
            <consortium name="The Broad Institute Genomics Platform"/>
            <consortium name="The Broad Institute Genome Sequencing Center for Infectious Disease"/>
            <person name="Wu L."/>
            <person name="Ma J."/>
        </authorList>
    </citation>
    <scope>NUCLEOTIDE SEQUENCE [LARGE SCALE GENOMIC DNA]</scope>
    <source>
        <strain evidence="8">CGMCC 1.16306</strain>
    </source>
</reference>
<evidence type="ECO:0000256" key="3">
    <source>
        <dbReference type="ARBA" id="ARBA00022989"/>
    </source>
</evidence>
<dbReference type="PANTHER" id="PTHR39344:SF1">
    <property type="entry name" value="UPF0182 PROTEIN SLL1060"/>
    <property type="match status" value="1"/>
</dbReference>
<dbReference type="HAMAP" id="MF_01600">
    <property type="entry name" value="UPF0182"/>
    <property type="match status" value="1"/>
</dbReference>
<gene>
    <name evidence="7" type="ORF">ACFO4N_13865</name>
</gene>
<comment type="caution">
    <text evidence="7">The sequence shown here is derived from an EMBL/GenBank/DDBJ whole genome shotgun (WGS) entry which is preliminary data.</text>
</comment>
<evidence type="ECO:0000313" key="7">
    <source>
        <dbReference type="EMBL" id="MFC4619794.1"/>
    </source>
</evidence>
<comment type="similarity">
    <text evidence="5">Belongs to the UPF0182 family.</text>
</comment>
<keyword evidence="1 5" id="KW-1003">Cell membrane</keyword>
<proteinExistence type="inferred from homology"/>
<organism evidence="7 8">
    <name type="scientific">Camelliibacillus cellulosilyticus</name>
    <dbReference type="NCBI Taxonomy" id="2174486"/>
    <lineage>
        <taxon>Bacteria</taxon>
        <taxon>Bacillati</taxon>
        <taxon>Bacillota</taxon>
        <taxon>Bacilli</taxon>
        <taxon>Bacillales</taxon>
        <taxon>Sporolactobacillaceae</taxon>
        <taxon>Camelliibacillus</taxon>
    </lineage>
</organism>
<dbReference type="Pfam" id="PF03699">
    <property type="entry name" value="UPF0182"/>
    <property type="match status" value="1"/>
</dbReference>
<dbReference type="Proteomes" id="UP001596022">
    <property type="component" value="Unassembled WGS sequence"/>
</dbReference>
<feature type="region of interest" description="Disordered" evidence="6">
    <location>
        <begin position="845"/>
        <end position="875"/>
    </location>
</feature>
<evidence type="ECO:0000256" key="2">
    <source>
        <dbReference type="ARBA" id="ARBA00022692"/>
    </source>
</evidence>
<evidence type="ECO:0000313" key="8">
    <source>
        <dbReference type="Proteomes" id="UP001596022"/>
    </source>
</evidence>
<feature type="transmembrane region" description="Helical" evidence="5">
    <location>
        <begin position="62"/>
        <end position="88"/>
    </location>
</feature>
<evidence type="ECO:0000256" key="1">
    <source>
        <dbReference type="ARBA" id="ARBA00022475"/>
    </source>
</evidence>
<protein>
    <recommendedName>
        <fullName evidence="5">UPF0182 protein ACFO4N_13865</fullName>
    </recommendedName>
</protein>
<feature type="transmembrane region" description="Helical" evidence="5">
    <location>
        <begin position="282"/>
        <end position="307"/>
    </location>
</feature>
<dbReference type="RefSeq" id="WP_376846886.1">
    <property type="nucleotide sequence ID" value="NZ_JBHSFW010000012.1"/>
</dbReference>
<feature type="compositionally biased region" description="Basic and acidic residues" evidence="6">
    <location>
        <begin position="846"/>
        <end position="866"/>
    </location>
</feature>
<feature type="transmembrane region" description="Helical" evidence="5">
    <location>
        <begin position="256"/>
        <end position="275"/>
    </location>
</feature>
<keyword evidence="3 5" id="KW-1133">Transmembrane helix</keyword>
<evidence type="ECO:0000256" key="6">
    <source>
        <dbReference type="SAM" id="MobiDB-lite"/>
    </source>
</evidence>
<dbReference type="EMBL" id="JBHSFW010000012">
    <property type="protein sequence ID" value="MFC4619794.1"/>
    <property type="molecule type" value="Genomic_DNA"/>
</dbReference>
<evidence type="ECO:0000256" key="5">
    <source>
        <dbReference type="HAMAP-Rule" id="MF_01600"/>
    </source>
</evidence>
<comment type="subcellular location">
    <subcellularLocation>
        <location evidence="5">Cell membrane</location>
        <topology evidence="5">Multi-pass membrane protein</topology>
    </subcellularLocation>
</comment>
<keyword evidence="2 5" id="KW-0812">Transmembrane</keyword>
<dbReference type="PANTHER" id="PTHR39344">
    <property type="entry name" value="UPF0182 PROTEIN SLL1060"/>
    <property type="match status" value="1"/>
</dbReference>
<evidence type="ECO:0000256" key="4">
    <source>
        <dbReference type="ARBA" id="ARBA00023136"/>
    </source>
</evidence>
<dbReference type="InterPro" id="IPR005372">
    <property type="entry name" value="UPF0182"/>
</dbReference>
<feature type="transmembrane region" description="Helical" evidence="5">
    <location>
        <begin position="169"/>
        <end position="196"/>
    </location>
</feature>
<keyword evidence="8" id="KW-1185">Reference proteome</keyword>